<dbReference type="PANTHER" id="PTHR30036:SF1">
    <property type="entry name" value="D-XYLOSE-BINDING PERIPLASMIC PROTEIN"/>
    <property type="match status" value="1"/>
</dbReference>
<evidence type="ECO:0000259" key="4">
    <source>
        <dbReference type="Pfam" id="PF13407"/>
    </source>
</evidence>
<name>A0A1I0D5U3_9FIRM</name>
<dbReference type="AlphaFoldDB" id="A0A1I0D5U3"/>
<dbReference type="CDD" id="cd19992">
    <property type="entry name" value="PBP1_ABC_xylose_binding-like"/>
    <property type="match status" value="1"/>
</dbReference>
<accession>A0A1I0D5U3</accession>
<gene>
    <name evidence="5" type="ORF">SAMN05660297_01878</name>
</gene>
<protein>
    <submittedName>
        <fullName evidence="5">Xylose-binding protein</fullName>
    </submittedName>
</protein>
<evidence type="ECO:0000256" key="1">
    <source>
        <dbReference type="ARBA" id="ARBA00004196"/>
    </source>
</evidence>
<evidence type="ECO:0000256" key="2">
    <source>
        <dbReference type="ARBA" id="ARBA00022729"/>
    </source>
</evidence>
<dbReference type="RefSeq" id="WP_090442766.1">
    <property type="nucleotide sequence ID" value="NZ_FOHU01000007.1"/>
</dbReference>
<dbReference type="OrthoDB" id="9769193at2"/>
<evidence type="ECO:0000256" key="3">
    <source>
        <dbReference type="SAM" id="SignalP"/>
    </source>
</evidence>
<keyword evidence="6" id="KW-1185">Reference proteome</keyword>
<dbReference type="SUPFAM" id="SSF53822">
    <property type="entry name" value="Periplasmic binding protein-like I"/>
    <property type="match status" value="1"/>
</dbReference>
<dbReference type="InterPro" id="IPR028082">
    <property type="entry name" value="Peripla_BP_I"/>
</dbReference>
<proteinExistence type="predicted"/>
<dbReference type="PANTHER" id="PTHR30036">
    <property type="entry name" value="D-XYLOSE-BINDING PERIPLASMIC PROTEIN"/>
    <property type="match status" value="1"/>
</dbReference>
<comment type="subcellular location">
    <subcellularLocation>
        <location evidence="1">Cell envelope</location>
    </subcellularLocation>
</comment>
<organism evidence="5 6">
    <name type="scientific">Natronincola peptidivorans</name>
    <dbReference type="NCBI Taxonomy" id="426128"/>
    <lineage>
        <taxon>Bacteria</taxon>
        <taxon>Bacillati</taxon>
        <taxon>Bacillota</taxon>
        <taxon>Clostridia</taxon>
        <taxon>Peptostreptococcales</taxon>
        <taxon>Natronincolaceae</taxon>
        <taxon>Natronincola</taxon>
    </lineage>
</organism>
<dbReference type="GO" id="GO:0030246">
    <property type="term" value="F:carbohydrate binding"/>
    <property type="evidence" value="ECO:0007669"/>
    <property type="project" value="TreeGrafter"/>
</dbReference>
<dbReference type="InterPro" id="IPR025997">
    <property type="entry name" value="SBP_2_dom"/>
</dbReference>
<dbReference type="PROSITE" id="PS51257">
    <property type="entry name" value="PROKAR_LIPOPROTEIN"/>
    <property type="match status" value="1"/>
</dbReference>
<feature type="domain" description="Periplasmic binding protein" evidence="4">
    <location>
        <begin position="49"/>
        <end position="307"/>
    </location>
</feature>
<dbReference type="Proteomes" id="UP000199568">
    <property type="component" value="Unassembled WGS sequence"/>
</dbReference>
<sequence>MKKSKLLSLFLVAVLMLTVFTACSSPAEPATEPADEEEVAAPAEETIRVGLSLPTQREERWVRDKEKMEAAAAAAGIELIVRVSDANLQEQINQVEALLTQGIDVLILAPHDASAVATLVEKANQEGVPVISYDRLITDTDKVDIYLSFDNVKVGELQGKYITEQVPEGKYIIMSGAPTDNNATLFKQGAMKYIQPLIDAGKIEVIAEQAVENWVPENALRIVEAALAANNNEVDAILAPNDGTAGAAIQALAAQGLAGEVPITGQDSEVAAAKRIVEGTQSMTIFKDTRDLGEEAIQIAIKLAKGEAVATNGEVDNGVFAVPSVLLEPYVVTSDNVHELLVGSGYITEADLQ</sequence>
<dbReference type="STRING" id="426128.SAMN05660297_01878"/>
<feature type="signal peptide" evidence="3">
    <location>
        <begin position="1"/>
        <end position="24"/>
    </location>
</feature>
<evidence type="ECO:0000313" key="5">
    <source>
        <dbReference type="EMBL" id="SET27582.1"/>
    </source>
</evidence>
<dbReference type="GO" id="GO:0030288">
    <property type="term" value="C:outer membrane-bounded periplasmic space"/>
    <property type="evidence" value="ECO:0007669"/>
    <property type="project" value="TreeGrafter"/>
</dbReference>
<dbReference type="Pfam" id="PF13407">
    <property type="entry name" value="Peripla_BP_4"/>
    <property type="match status" value="1"/>
</dbReference>
<dbReference type="EMBL" id="FOHU01000007">
    <property type="protein sequence ID" value="SET27582.1"/>
    <property type="molecule type" value="Genomic_DNA"/>
</dbReference>
<dbReference type="InterPro" id="IPR050555">
    <property type="entry name" value="Bact_Solute-Bind_Prot2"/>
</dbReference>
<feature type="chain" id="PRO_5039089818" evidence="3">
    <location>
        <begin position="25"/>
        <end position="353"/>
    </location>
</feature>
<keyword evidence="2 3" id="KW-0732">Signal</keyword>
<dbReference type="Gene3D" id="3.40.50.2300">
    <property type="match status" value="2"/>
</dbReference>
<evidence type="ECO:0000313" key="6">
    <source>
        <dbReference type="Proteomes" id="UP000199568"/>
    </source>
</evidence>
<reference evidence="5 6" key="1">
    <citation type="submission" date="2016-10" db="EMBL/GenBank/DDBJ databases">
        <authorList>
            <person name="de Groot N.N."/>
        </authorList>
    </citation>
    <scope>NUCLEOTIDE SEQUENCE [LARGE SCALE GENOMIC DNA]</scope>
    <source>
        <strain evidence="5 6">DSM 18979</strain>
    </source>
</reference>